<proteinExistence type="predicted"/>
<dbReference type="STRING" id="240427.AYR62_14830"/>
<dbReference type="OrthoDB" id="2188960at2"/>
<dbReference type="EMBL" id="CP014924">
    <property type="protein sequence ID" value="ANZ66698.1"/>
    <property type="molecule type" value="Genomic_DNA"/>
</dbReference>
<dbReference type="RefSeq" id="WP_065902031.1">
    <property type="nucleotide sequence ID" value="NZ_CP014912.1"/>
</dbReference>
<dbReference type="Proteomes" id="UP000093267">
    <property type="component" value="Chromosome"/>
</dbReference>
<accession>A0A1B2IXG1</accession>
<evidence type="ECO:0000313" key="4">
    <source>
        <dbReference type="EMBL" id="ANZ66698.1"/>
    </source>
</evidence>
<dbReference type="InterPro" id="IPR050661">
    <property type="entry name" value="BglG_antiterminators"/>
</dbReference>
<gene>
    <name evidence="4" type="ORF">AYR63_05820</name>
</gene>
<name>A0A1B2IXG1_9LACO</name>
<protein>
    <recommendedName>
        <fullName evidence="3">Mga helix-turn-helix domain-containing protein</fullName>
    </recommendedName>
</protein>
<feature type="domain" description="Mga helix-turn-helix" evidence="3">
    <location>
        <begin position="79"/>
        <end position="163"/>
    </location>
</feature>
<evidence type="ECO:0000256" key="1">
    <source>
        <dbReference type="ARBA" id="ARBA00023015"/>
    </source>
</evidence>
<dbReference type="AlphaFoldDB" id="A0A1B2IXG1"/>
<evidence type="ECO:0000259" key="3">
    <source>
        <dbReference type="Pfam" id="PF05043"/>
    </source>
</evidence>
<keyword evidence="5" id="KW-1185">Reference proteome</keyword>
<dbReference type="PANTHER" id="PTHR30185">
    <property type="entry name" value="CRYPTIC BETA-GLUCOSIDE BGL OPERON ANTITERMINATOR"/>
    <property type="match status" value="1"/>
</dbReference>
<reference evidence="4 5" key="1">
    <citation type="submission" date="2016-03" db="EMBL/GenBank/DDBJ databases">
        <title>Pediococcus and Lactobacillus from brewery environment - whole genome sequencing and assembly.</title>
        <authorList>
            <person name="Behr J."/>
            <person name="Geissler A.J."/>
            <person name="Vogel R.F."/>
        </authorList>
    </citation>
    <scope>NUCLEOTIDE SEQUENCE [LARGE SCALE GENOMIC DNA]</scope>
    <source>
        <strain evidence="4 5">TMW 1.1995</strain>
    </source>
</reference>
<sequence length="258" mass="29576">MQPFMSRDTINVKLIRYLDDQLETVQIGQVARALNVDRNTVKTHLAALQSLIQQHFSAADMALTVSPKTGVQFHRRATVNLNQIMLLLTDESLLTILLKATFDGKVHSLSQFNDLNFVSDSTAKRHVKALQTHLALFGLRYSPASNELVGNEALIRLCYYRVYWETYSHFEWPFPQYSQVAIIDKIQSWLSDRQIHLGEAAQLQLAYWWVISTQRQRLGHLIELPQAVLEAQIHTRPVAQWMTPLMPAGQEAVFLSYC</sequence>
<keyword evidence="2" id="KW-0804">Transcription</keyword>
<organism evidence="4 5">
    <name type="scientific">Secundilactobacillus paracollinoides</name>
    <dbReference type="NCBI Taxonomy" id="240427"/>
    <lineage>
        <taxon>Bacteria</taxon>
        <taxon>Bacillati</taxon>
        <taxon>Bacillota</taxon>
        <taxon>Bacilli</taxon>
        <taxon>Lactobacillales</taxon>
        <taxon>Lactobacillaceae</taxon>
        <taxon>Secundilactobacillus</taxon>
    </lineage>
</organism>
<evidence type="ECO:0000256" key="2">
    <source>
        <dbReference type="ARBA" id="ARBA00023163"/>
    </source>
</evidence>
<keyword evidence="1" id="KW-0805">Transcription regulation</keyword>
<evidence type="ECO:0000313" key="5">
    <source>
        <dbReference type="Proteomes" id="UP000093267"/>
    </source>
</evidence>
<dbReference type="InterPro" id="IPR007737">
    <property type="entry name" value="Mga_HTH"/>
</dbReference>
<dbReference type="PANTHER" id="PTHR30185:SF13">
    <property type="entry name" value="LICABCH OPERON REGULATOR-RELATED"/>
    <property type="match status" value="1"/>
</dbReference>
<dbReference type="Pfam" id="PF05043">
    <property type="entry name" value="Mga"/>
    <property type="match status" value="1"/>
</dbReference>